<name>A0A0D2L312_HYPSF</name>
<gene>
    <name evidence="3" type="ORF">HYPSUDRAFT_42244</name>
</gene>
<evidence type="ECO:0000259" key="2">
    <source>
        <dbReference type="Pfam" id="PF08241"/>
    </source>
</evidence>
<protein>
    <recommendedName>
        <fullName evidence="2">Methyltransferase type 11 domain-containing protein</fullName>
    </recommendedName>
</protein>
<accession>A0A0D2L312</accession>
<evidence type="ECO:0000313" key="3">
    <source>
        <dbReference type="EMBL" id="KJA21142.1"/>
    </source>
</evidence>
<dbReference type="OrthoDB" id="10017101at2759"/>
<dbReference type="Gene3D" id="3.40.50.150">
    <property type="entry name" value="Vaccinia Virus protein VP39"/>
    <property type="match status" value="1"/>
</dbReference>
<feature type="domain" description="Methyltransferase type 11" evidence="2">
    <location>
        <begin position="57"/>
        <end position="157"/>
    </location>
</feature>
<dbReference type="OMA" id="PLDPWYF"/>
<dbReference type="PANTHER" id="PTHR43861:SF1">
    <property type="entry name" value="TRANS-ACONITATE 2-METHYLTRANSFERASE"/>
    <property type="match status" value="1"/>
</dbReference>
<dbReference type="Pfam" id="PF08241">
    <property type="entry name" value="Methyltransf_11"/>
    <property type="match status" value="1"/>
</dbReference>
<dbReference type="PANTHER" id="PTHR43861">
    <property type="entry name" value="TRANS-ACONITATE 2-METHYLTRANSFERASE-RELATED"/>
    <property type="match status" value="1"/>
</dbReference>
<dbReference type="GO" id="GO:0008757">
    <property type="term" value="F:S-adenosylmethionine-dependent methyltransferase activity"/>
    <property type="evidence" value="ECO:0007669"/>
    <property type="project" value="InterPro"/>
</dbReference>
<evidence type="ECO:0000256" key="1">
    <source>
        <dbReference type="SAM" id="MobiDB-lite"/>
    </source>
</evidence>
<organism evidence="3 4">
    <name type="scientific">Hypholoma sublateritium (strain FD-334 SS-4)</name>
    <dbReference type="NCBI Taxonomy" id="945553"/>
    <lineage>
        <taxon>Eukaryota</taxon>
        <taxon>Fungi</taxon>
        <taxon>Dikarya</taxon>
        <taxon>Basidiomycota</taxon>
        <taxon>Agaricomycotina</taxon>
        <taxon>Agaricomycetes</taxon>
        <taxon>Agaricomycetidae</taxon>
        <taxon>Agaricales</taxon>
        <taxon>Agaricineae</taxon>
        <taxon>Strophariaceae</taxon>
        <taxon>Hypholoma</taxon>
    </lineage>
</organism>
<reference evidence="4" key="1">
    <citation type="submission" date="2014-04" db="EMBL/GenBank/DDBJ databases">
        <title>Evolutionary Origins and Diversification of the Mycorrhizal Mutualists.</title>
        <authorList>
            <consortium name="DOE Joint Genome Institute"/>
            <consortium name="Mycorrhizal Genomics Consortium"/>
            <person name="Kohler A."/>
            <person name="Kuo A."/>
            <person name="Nagy L.G."/>
            <person name="Floudas D."/>
            <person name="Copeland A."/>
            <person name="Barry K.W."/>
            <person name="Cichocki N."/>
            <person name="Veneault-Fourrey C."/>
            <person name="LaButti K."/>
            <person name="Lindquist E.A."/>
            <person name="Lipzen A."/>
            <person name="Lundell T."/>
            <person name="Morin E."/>
            <person name="Murat C."/>
            <person name="Riley R."/>
            <person name="Ohm R."/>
            <person name="Sun H."/>
            <person name="Tunlid A."/>
            <person name="Henrissat B."/>
            <person name="Grigoriev I.V."/>
            <person name="Hibbett D.S."/>
            <person name="Martin F."/>
        </authorList>
    </citation>
    <scope>NUCLEOTIDE SEQUENCE [LARGE SCALE GENOMIC DNA]</scope>
    <source>
        <strain evidence="4">FD-334 SS-4</strain>
    </source>
</reference>
<dbReference type="STRING" id="945553.A0A0D2L312"/>
<dbReference type="Proteomes" id="UP000054270">
    <property type="component" value="Unassembled WGS sequence"/>
</dbReference>
<proteinExistence type="predicted"/>
<dbReference type="CDD" id="cd02440">
    <property type="entry name" value="AdoMet_MTases"/>
    <property type="match status" value="1"/>
</dbReference>
<keyword evidence="4" id="KW-1185">Reference proteome</keyword>
<sequence>MTDSSPTVAEAVQDGQRDSSGWSASLYNKTASFVYSPSYASPILDLLAARPGERIMDIGCGSGELTKDLQLVVEQKDGGVIVGTDFSESMIEKALQNGVKYAFVADAQDLVLPEGNPVLQVKFDAVFSNAALHWCKRDPLGVLVSAGKVLKPGGRIVAEMGGFMNVVGLRGMLHEVIRSTGRDPEALDPWFFPSPEDYEKLLITAGFEPTHISLTPRITPLATGLYEWLHLFARSSFLRDFSDEEADRIMRKVEDGMRRDCQDASGKWSLMYTRLRFSATLKPLTGP</sequence>
<dbReference type="AlphaFoldDB" id="A0A0D2L312"/>
<evidence type="ECO:0000313" key="4">
    <source>
        <dbReference type="Proteomes" id="UP000054270"/>
    </source>
</evidence>
<dbReference type="InterPro" id="IPR029063">
    <property type="entry name" value="SAM-dependent_MTases_sf"/>
</dbReference>
<dbReference type="EMBL" id="KN817560">
    <property type="protein sequence ID" value="KJA21142.1"/>
    <property type="molecule type" value="Genomic_DNA"/>
</dbReference>
<feature type="region of interest" description="Disordered" evidence="1">
    <location>
        <begin position="1"/>
        <end position="20"/>
    </location>
</feature>
<dbReference type="SUPFAM" id="SSF53335">
    <property type="entry name" value="S-adenosyl-L-methionine-dependent methyltransferases"/>
    <property type="match status" value="1"/>
</dbReference>
<dbReference type="InterPro" id="IPR013216">
    <property type="entry name" value="Methyltransf_11"/>
</dbReference>